<feature type="domain" description="PI3K/PI4K catalytic" evidence="3">
    <location>
        <begin position="3315"/>
        <end position="3631"/>
    </location>
</feature>
<dbReference type="PROSITE" id="PS51925">
    <property type="entry name" value="SWIB_MDM2"/>
    <property type="match status" value="1"/>
</dbReference>
<dbReference type="InterPro" id="IPR014876">
    <property type="entry name" value="DEK_C"/>
</dbReference>
<sequence>MQLLQQENEDNGVLCMKILTSLHRAYKTHLYDQVQPFLDLVIEIYKNIPQVVKDLFNAPAGNTPSQQPSGTPPLNSFQSPRPLSPTTGSEFSAESSTKTLQRSMYSFKVLTECPIIIVLLYSTHKSLAGQSLPVFIPHIIEMLSLQAAPQARAHAAAEAKGEIHTSVSPQIKNKVAYGEFIVAQVKTMSFLAYALRGFASALEKYHSMIPDFVVRLLQDCPCELSAARKELLVATRHILSTDFRTIFIPKVDILLNEKVLIGDGLTVHETLRPLAYSTMADLVHHVRGELTPAQILKTVRVYCKNMQDNTLATSFQIMSAKLLLNLVERIMKLKDKNEGRQIMVLILNAFVERFSSLNRSYSHIMKKHKTSMKSRANAEEDSGLENASMDDADKMDVDEDEAVKREDNAAKTESEDPQELDFLDIVNDNLIKVHAESGNNELKDARYIFKNLMNFLKTVMFGLKSCNPPPPTKDFNEQQWQESARVFNYEQITIFRQLFREGIAGHLFFCSLDSSTDENMRQGLDIGASNMLISSSKDEKDLMEAFATVFIHIDPASFNEIVDAELPFLYESMFKNPALLHIPQFFLASEATSANFSGLLISFLKKRLPELGDGDYLKSNILIRLFKLCFMAVNLFPSANETVILPHLRELIVGSMEQTTTAKEPIIYFNLLRTLFRSIGGGRFELLYKEVLPLLQVLLESLNKLLSTARKPQERDIYVELCLTVPVRLSVLVPHLSYLMRPLVIALNGSQELVSQGLRTLELCVDNLTAEYFDPIIEPVIGEVMEALWNHLKPLPYYHQHSHTTFRVLGKLGGRNRRFLTPPSNLKNISAFNQDISVEVAFGGIPDKKPMKITPGIVSAREVLMDQRLPLHYRTKAYEYLSGIMKLMIAGDDQAEDLSEKIRTCVDVILAEEFPHDENHLPDGQVDAQRKRLQNELVENVLESIFSAVTIPEIKDDVMSFIKDICEHFTVLELGEVVLEKRKAQRAFDLDEHEGIGHIDPKCLLSAVMFALSHYNPLVKEAGQQVIHYVYEAGVSMFGSNENVHKFPMFRAFFGKLSHTCFEQEYYRKGGACLGMKTLIRDLDLPLTWIKPRQLEFVRTMFFVLKDVPSDVPSAVKTEASELLYHVLGDINKDLTEEKIADRPFKQLTGLLAYELGNANSSVRETSKRCLSILSETTGREISDLLMPVKTILLTPIFGKPLRALPFPMQIGHIDAITYCLGLKGSVLEYNDELTRLILEALQLVDAEDESLTSAHRVFEHSTAEQLVQLRIVCIQLLSLALTTTDYAAVQQGQTKGKIIAVFFKTLYSRSAKVVEAAHKGLTAVLSQNAKLPKDLLQNGLRPILVNLSDHKRLTVPGLEGLARLLELLTSYFKVEIGNKLLDHLNAWADPGQLHANSIKTLSSQHNIRIITEILNIFHLLPEGAHCFMKGIMDTVFHLEHHLRRQQSSPFREPVAKFLNRYSEKAFEYFLPKISERRDGRFFASVLSFDSCTKLREYTRDNISKLQAQIGEQHTSEQKCIAICNMIYVIQALQKDDSEWIIFQKKFLDDLNSSSADMMETATTATTDANGVQVGGLTSQLYLQVEQSLDELQHAFVSYFKAVSGDIDMVFSVINVLCSSGIKVSSLFTEYLFENVISSHENDVRKAYLMKSIDFASNRSYSVLTRTFVLRNIINPILIVEGHRKGDLNGLLEKCTGTAKGNTWLDAVHSKVWRPHGSEATSHDDVSGSIDHCKFELLQMSALLIKLSPNLVADARKDIIKFGWNYIKLEDIVSKQAAYVLIAYFIAAYDTLSKIVIQIYVALLRTHQNEAKCLVKQALDLMAPVLPKRVNSPLWAKWPRRVLSEDGHNVTQVVNIYQFVVRHPELFFDFRDHFVPNIISALPKLSFVSNSSSENQVLAVDLAELILKWERMAKSKADSEGPELENKTNEEAQGTEKIESMQQLYQVPFAQREACVTYLIRFVCVSPHKAAENALGQRIIKILHELLGSNYWHEVTVKLTFFERSLVHNDLSNQNSLAVCLNALEVIAITLERKTSNWIVSNIHHLERLLEKCVRSDNAVLIIIFKAINSEVTDEEDTPDAVTTFFQLISNAITEHLSPNNFAYAGVVLSEALVSYKPGAIDPLLPSIMKAFGKLSKDHISHATDATDSDGTNATGGNGSTSGASGGGDGSSSGPTNSTESKRVVTLIGKILNITSLRISYLGDQRRVFLSLFAQLIERSTDKGLCNRILEITRNWVFSKTDLFPTMKEKAAILSKMMAFEVRGDSELTKKYYDILVDIYHDAALSRSELSVRMEHPFLVGTRLTDVSIRQKLMKILSDSIDNNVIKRLSYVIGDQNWEFIADSQWLNQALQILYGSVAGEEKIELRAADFTTGMLSEITQALPSGGRSENNAMVTDELSNFVERRLEFVKSVSVVRAREFLDPLVELQYQSPELVHSMWVNVFPNIYSGVAKRDSTELVRALIMLLTKEYHNRQIDKRPNVIQSLLEGVAKCEQLPPHLAKYLGKSFNAWYPAVEILEGIETNARTDSVKVSESNQDALLEMYAALQENDMFYGLWRRRAKYTETNSGLSYEQCGMWGRAVQMYEAAQVKARSGALPYGEAEYNLWEDHWIFCTQKLQQWDILTELAKHEGFTDLLLECGWRVADWTADKEPLEQSIKTVMDVPTPRRQVFETFLCLQGYAQKTETIQELSKYCDEGIQLALRKWYGLPKHITGAHIPLLHTFQQYVEFMEASQVYTSLASTTAQNLDQKSQELKGVLQAWRERLPNLWDDINLWGDLVTWRQHAFGVINKVYLPLIPTLQQNNGNNNSSTNSYAYRGYHEIAWIINRFAHVARKHNMPEVCISQLTKIYTLPNIEIQEAFLKLREQAKCHYQNPHEMHTGLDVISNTNLVYFGAQQKAEFFTLKGMFLAKLNAQDDANQAFATAVQIDLYLAKAWAEWGYFNDRRYKEHPDEMLYASNAISCYLQAAGLYKNGKTRKLLGRILWLTSLEDPTGSISQAFDNYRGEVPVWYWITYIPQLLTSLSHKEAKLARQVLIKIAKSYPQALHFHLRTTKEDYAVIQKQAMQAAQSAANRANTQQSTQQTSIGSGTGTPPAGTPNSAGPATNASGSNVNSPANTGQQSPQPQQGQQGATGQQNAQSRQPWEHVDEIMGILKTAYPLLSLSLESFVDQIYQRFKCPVDEDAYRLIVALLNDGVQYMGRLGYPKEDAKLPPATETNITRFAESVLPKHIKTAFEADFVKEKPNLETYVKKLRKWRDMFEERLDLRPSKVNLEAMSPHLSEFHYQKFEDVEVPGQYFEHKDSNAHFIKIDRFMPTVDVVRGFGICYRRLTILGHDGSIHPFAVQYPAARHCRREERVTQLFKILNGVIARKKETRCRNLQFTLPVAIPLSPHIRIVQDDTRYLSMQTVYEQYCKRVGQSRDEPLDFAVQKLRAAFDPKLPKPDIASVKMEILNSIQASLHFMDTYSTFEDFWLFRKQFSYQYAGITFMTFLMSINNRYPHKFLVNAGSGNVWATEMLPTLPPSNKAPAFHNGEPVPFRLTPNIQTLMGPTSLEGLYSMSVMIIARSLTEPEFDLDQYLSIFVRDELISWYNQQHRPNVHDQQLRDIVKVNVEAIVRRATSLAQIGQGNIPANQTVIDLISQAAILGVSDLEVITAKRIRRGIQELFAVDLSDYKKEVDNVIMERFLKIQAEEDSVDESSTVKDEEYPDVSQDKRFAERLSTELNRRDLREARKKSTHRTSTPPQKKKPARESKENKKPVNNNGFNKPMLLSPQLADILGEAELSRPQTVKMLWAYIKQNELQNPHDKREILLDDRLKAAFGVDKVTGFSLNKYLSKHLYKKDEVVGYADN</sequence>
<feature type="compositionally biased region" description="Low complexity" evidence="2">
    <location>
        <begin position="3118"/>
        <end position="3141"/>
    </location>
</feature>
<dbReference type="InterPro" id="IPR003151">
    <property type="entry name" value="PIK-rel_kinase_FAT"/>
</dbReference>
<dbReference type="SUPFAM" id="SSF48371">
    <property type="entry name" value="ARM repeat"/>
    <property type="match status" value="2"/>
</dbReference>
<dbReference type="Proteomes" id="UP000761534">
    <property type="component" value="Unassembled WGS sequence"/>
</dbReference>
<feature type="compositionally biased region" description="Low complexity" evidence="2">
    <location>
        <begin position="3071"/>
        <end position="3106"/>
    </location>
</feature>
<dbReference type="Gene3D" id="1.10.245.10">
    <property type="entry name" value="SWIB/MDM2 domain"/>
    <property type="match status" value="1"/>
</dbReference>
<dbReference type="Pfam" id="PF20175">
    <property type="entry name" value="Tra1_central"/>
    <property type="match status" value="1"/>
</dbReference>
<name>A0A642V302_9ASCO</name>
<dbReference type="Gene3D" id="1.10.1070.11">
    <property type="entry name" value="Phosphatidylinositol 3-/4-kinase, catalytic domain"/>
    <property type="match status" value="1"/>
</dbReference>
<dbReference type="InterPro" id="IPR050517">
    <property type="entry name" value="DDR_Repair_Kinase"/>
</dbReference>
<feature type="compositionally biased region" description="Polar residues" evidence="2">
    <location>
        <begin position="60"/>
        <end position="95"/>
    </location>
</feature>
<feature type="region of interest" description="Disordered" evidence="2">
    <location>
        <begin position="368"/>
        <end position="395"/>
    </location>
</feature>
<dbReference type="SMART" id="SM00151">
    <property type="entry name" value="SWIB"/>
    <property type="match status" value="1"/>
</dbReference>
<evidence type="ECO:0000259" key="4">
    <source>
        <dbReference type="PROSITE" id="PS51189"/>
    </source>
</evidence>
<feature type="compositionally biased region" description="Polar residues" evidence="2">
    <location>
        <begin position="3107"/>
        <end position="3117"/>
    </location>
</feature>
<dbReference type="VEuPathDB" id="FungiDB:TRICI_003741"/>
<comment type="similarity">
    <text evidence="1">Belongs to the PI3/PI4-kinase family. TRA1 subfamily.</text>
</comment>
<feature type="region of interest" description="Disordered" evidence="2">
    <location>
        <begin position="3695"/>
        <end position="3769"/>
    </location>
</feature>
<dbReference type="InterPro" id="IPR046805">
    <property type="entry name" value="Tra1_ring"/>
</dbReference>
<feature type="compositionally biased region" description="Low complexity" evidence="2">
    <location>
        <begin position="2143"/>
        <end position="2153"/>
    </location>
</feature>
<feature type="domain" description="DM2" evidence="5">
    <location>
        <begin position="3765"/>
        <end position="3842"/>
    </location>
</feature>
<reference evidence="7" key="1">
    <citation type="journal article" date="2019" name="G3 (Bethesda)">
        <title>Genome Assemblies of Two Rare Opportunistic Yeast Pathogens: Diutina rugosa (syn. Candida rugosa) and Trichomonascus ciferrii (syn. Candida ciferrii).</title>
        <authorList>
            <person name="Mixao V."/>
            <person name="Saus E."/>
            <person name="Hansen A.P."/>
            <person name="Lass-Florl C."/>
            <person name="Gabaldon T."/>
        </authorList>
    </citation>
    <scope>NUCLEOTIDE SEQUENCE</scope>
    <source>
        <strain evidence="7">CBS 4856</strain>
    </source>
</reference>
<dbReference type="PROSITE" id="PS51189">
    <property type="entry name" value="FAT"/>
    <property type="match status" value="1"/>
</dbReference>
<organism evidence="7 8">
    <name type="scientific">Trichomonascus ciferrii</name>
    <dbReference type="NCBI Taxonomy" id="44093"/>
    <lineage>
        <taxon>Eukaryota</taxon>
        <taxon>Fungi</taxon>
        <taxon>Dikarya</taxon>
        <taxon>Ascomycota</taxon>
        <taxon>Saccharomycotina</taxon>
        <taxon>Dipodascomycetes</taxon>
        <taxon>Dipodascales</taxon>
        <taxon>Trichomonascaceae</taxon>
        <taxon>Trichomonascus</taxon>
        <taxon>Trichomonascus ciferrii complex</taxon>
    </lineage>
</organism>
<gene>
    <name evidence="7" type="ORF">TRICI_003741</name>
</gene>
<dbReference type="SMART" id="SM00146">
    <property type="entry name" value="PI3Kc"/>
    <property type="match status" value="1"/>
</dbReference>
<dbReference type="CDD" id="cd10567">
    <property type="entry name" value="SWIB-MDM2_like"/>
    <property type="match status" value="1"/>
</dbReference>
<feature type="region of interest" description="Disordered" evidence="2">
    <location>
        <begin position="59"/>
        <end position="95"/>
    </location>
</feature>
<dbReference type="GO" id="GO:0035267">
    <property type="term" value="C:NuA4 histone acetyltransferase complex"/>
    <property type="evidence" value="ECO:0007669"/>
    <property type="project" value="TreeGrafter"/>
</dbReference>
<dbReference type="PANTHER" id="PTHR11139">
    <property type="entry name" value="ATAXIA TELANGIECTASIA MUTATED ATM -RELATED"/>
    <property type="match status" value="1"/>
</dbReference>
<dbReference type="GO" id="GO:0000124">
    <property type="term" value="C:SAGA complex"/>
    <property type="evidence" value="ECO:0007669"/>
    <property type="project" value="TreeGrafter"/>
</dbReference>
<dbReference type="Pfam" id="PF20206">
    <property type="entry name" value="Tra1_ring"/>
    <property type="match status" value="1"/>
</dbReference>
<dbReference type="GO" id="GO:0005634">
    <property type="term" value="C:nucleus"/>
    <property type="evidence" value="ECO:0007669"/>
    <property type="project" value="TreeGrafter"/>
</dbReference>
<proteinExistence type="inferred from homology"/>
<dbReference type="SUPFAM" id="SSF47592">
    <property type="entry name" value="SWIB/MDM2 domain"/>
    <property type="match status" value="1"/>
</dbReference>
<dbReference type="OrthoDB" id="5570127at2759"/>
<dbReference type="PROSITE" id="PS51998">
    <property type="entry name" value="DEK_C"/>
    <property type="match status" value="1"/>
</dbReference>
<dbReference type="InterPro" id="IPR014009">
    <property type="entry name" value="PIK_FAT"/>
</dbReference>
<dbReference type="EMBL" id="SWFS01000277">
    <property type="protein sequence ID" value="KAA8911583.1"/>
    <property type="molecule type" value="Genomic_DNA"/>
</dbReference>
<dbReference type="GO" id="GO:0006355">
    <property type="term" value="P:regulation of DNA-templated transcription"/>
    <property type="evidence" value="ECO:0007669"/>
    <property type="project" value="TreeGrafter"/>
</dbReference>
<evidence type="ECO:0000259" key="5">
    <source>
        <dbReference type="PROSITE" id="PS51925"/>
    </source>
</evidence>
<protein>
    <recommendedName>
        <fullName evidence="9">Non-specific serine/threonine protein kinase</fullName>
    </recommendedName>
</protein>
<evidence type="ECO:0000256" key="1">
    <source>
        <dbReference type="ARBA" id="ARBA00007234"/>
    </source>
</evidence>
<evidence type="ECO:0000259" key="3">
    <source>
        <dbReference type="PROSITE" id="PS50290"/>
    </source>
</evidence>
<feature type="compositionally biased region" description="Basic and acidic residues" evidence="2">
    <location>
        <begin position="3701"/>
        <end position="3732"/>
    </location>
</feature>
<evidence type="ECO:0000313" key="8">
    <source>
        <dbReference type="Proteomes" id="UP000761534"/>
    </source>
</evidence>
<dbReference type="InterPro" id="IPR036940">
    <property type="entry name" value="PI3/4_kinase_cat_sf"/>
</dbReference>
<dbReference type="PANTHER" id="PTHR11139:SF1">
    <property type="entry name" value="TRANSFORMATION_TRANSCRIPTION DOMAIN-ASSOCIATED PROTEIN"/>
    <property type="match status" value="1"/>
</dbReference>
<dbReference type="SUPFAM" id="SSF56112">
    <property type="entry name" value="Protein kinase-like (PK-like)"/>
    <property type="match status" value="1"/>
</dbReference>
<feature type="domain" description="DEK-C" evidence="6">
    <location>
        <begin position="3632"/>
        <end position="3688"/>
    </location>
</feature>
<keyword evidence="8" id="KW-1185">Reference proteome</keyword>
<dbReference type="InterPro" id="IPR046807">
    <property type="entry name" value="Tra1_central"/>
</dbReference>
<dbReference type="Pfam" id="PF08766">
    <property type="entry name" value="DEK_C"/>
    <property type="match status" value="1"/>
</dbReference>
<feature type="domain" description="FAT" evidence="4">
    <location>
        <begin position="2500"/>
        <end position="3057"/>
    </location>
</feature>
<dbReference type="PROSITE" id="PS50290">
    <property type="entry name" value="PI3_4_KINASE_3"/>
    <property type="match status" value="1"/>
</dbReference>
<comment type="caution">
    <text evidence="7">The sequence shown here is derived from an EMBL/GenBank/DDBJ whole genome shotgun (WGS) entry which is preliminary data.</text>
</comment>
<dbReference type="Pfam" id="PF00454">
    <property type="entry name" value="PI3_PI4_kinase"/>
    <property type="match status" value="1"/>
</dbReference>
<dbReference type="Pfam" id="PF02259">
    <property type="entry name" value="FAT"/>
    <property type="match status" value="1"/>
</dbReference>
<feature type="region of interest" description="Disordered" evidence="2">
    <location>
        <begin position="2143"/>
        <end position="2179"/>
    </location>
</feature>
<dbReference type="InterPro" id="IPR000403">
    <property type="entry name" value="PI3/4_kinase_cat_dom"/>
</dbReference>
<dbReference type="InterPro" id="IPR019835">
    <property type="entry name" value="SWIB_domain"/>
</dbReference>
<feature type="region of interest" description="Disordered" evidence="2">
    <location>
        <begin position="3071"/>
        <end position="3144"/>
    </location>
</feature>
<evidence type="ECO:0000259" key="6">
    <source>
        <dbReference type="PROSITE" id="PS51998"/>
    </source>
</evidence>
<dbReference type="CDD" id="cd05163">
    <property type="entry name" value="PIKK_TRRAP"/>
    <property type="match status" value="1"/>
</dbReference>
<dbReference type="InterPro" id="IPR016024">
    <property type="entry name" value="ARM-type_fold"/>
</dbReference>
<dbReference type="Pfam" id="PF02201">
    <property type="entry name" value="SWIB"/>
    <property type="match status" value="1"/>
</dbReference>
<evidence type="ECO:0008006" key="9">
    <source>
        <dbReference type="Google" id="ProtNLM"/>
    </source>
</evidence>
<evidence type="ECO:0000256" key="2">
    <source>
        <dbReference type="SAM" id="MobiDB-lite"/>
    </source>
</evidence>
<accession>A0A642V302</accession>
<dbReference type="InterPro" id="IPR003121">
    <property type="entry name" value="SWIB_MDM2_domain"/>
</dbReference>
<dbReference type="GO" id="GO:0006281">
    <property type="term" value="P:DNA repair"/>
    <property type="evidence" value="ECO:0007669"/>
    <property type="project" value="TreeGrafter"/>
</dbReference>
<dbReference type="InterPro" id="IPR011009">
    <property type="entry name" value="Kinase-like_dom_sf"/>
</dbReference>
<evidence type="ECO:0000313" key="7">
    <source>
        <dbReference type="EMBL" id="KAA8911583.1"/>
    </source>
</evidence>
<feature type="compositionally biased region" description="Gly residues" evidence="2">
    <location>
        <begin position="2154"/>
        <end position="2171"/>
    </location>
</feature>
<dbReference type="InterPro" id="IPR036885">
    <property type="entry name" value="SWIB_MDM2_dom_sf"/>
</dbReference>